<keyword evidence="3" id="KW-1185">Reference proteome</keyword>
<sequence length="101" mass="12016">MQVTSKHILKINLPQKLAQLSNDTISLQNSNLSTDFKQIASFQFQFPYFIDKIKFLIKSLKVERQKMNFLEKMLKVNEINLNRVRINQNNIEEFIRTISKK</sequence>
<reference evidence="1" key="1">
    <citation type="submission" date="2023-06" db="EMBL/GenBank/DDBJ databases">
        <authorList>
            <person name="Kurt Z."/>
        </authorList>
    </citation>
    <scope>NUCLEOTIDE SEQUENCE</scope>
</reference>
<proteinExistence type="predicted"/>
<evidence type="ECO:0000313" key="3">
    <source>
        <dbReference type="Proteomes" id="UP001642409"/>
    </source>
</evidence>
<reference evidence="2 3" key="2">
    <citation type="submission" date="2024-07" db="EMBL/GenBank/DDBJ databases">
        <authorList>
            <person name="Akdeniz Z."/>
        </authorList>
    </citation>
    <scope>NUCLEOTIDE SEQUENCE [LARGE SCALE GENOMIC DNA]</scope>
</reference>
<protein>
    <submittedName>
        <fullName evidence="2">Hypothetical_protein</fullName>
    </submittedName>
</protein>
<evidence type="ECO:0000313" key="1">
    <source>
        <dbReference type="EMBL" id="CAI9924663.1"/>
    </source>
</evidence>
<dbReference type="AlphaFoldDB" id="A0AA86NSS6"/>
<gene>
    <name evidence="1" type="ORF">HINF_LOCUS12308</name>
    <name evidence="2" type="ORF">HINF_LOCUS78012</name>
</gene>
<dbReference type="Proteomes" id="UP001642409">
    <property type="component" value="Unassembled WGS sequence"/>
</dbReference>
<accession>A0AA86NSS6</accession>
<organism evidence="1">
    <name type="scientific">Hexamita inflata</name>
    <dbReference type="NCBI Taxonomy" id="28002"/>
    <lineage>
        <taxon>Eukaryota</taxon>
        <taxon>Metamonada</taxon>
        <taxon>Diplomonadida</taxon>
        <taxon>Hexamitidae</taxon>
        <taxon>Hexamitinae</taxon>
        <taxon>Hexamita</taxon>
    </lineage>
</organism>
<comment type="caution">
    <text evidence="1">The sequence shown here is derived from an EMBL/GenBank/DDBJ whole genome shotgun (WGS) entry which is preliminary data.</text>
</comment>
<name>A0AA86NSS6_9EUKA</name>
<evidence type="ECO:0000313" key="2">
    <source>
        <dbReference type="EMBL" id="CAL6114509.1"/>
    </source>
</evidence>
<dbReference type="EMBL" id="CAXDID020000800">
    <property type="protein sequence ID" value="CAL6114509.1"/>
    <property type="molecule type" value="Genomic_DNA"/>
</dbReference>
<dbReference type="EMBL" id="CATOUU010000319">
    <property type="protein sequence ID" value="CAI9924663.1"/>
    <property type="molecule type" value="Genomic_DNA"/>
</dbReference>